<dbReference type="RefSeq" id="WP_109571808.1">
    <property type="nucleotide sequence ID" value="NZ_UHJL01000001.1"/>
</dbReference>
<dbReference type="PANTHER" id="PTHR42852:SF17">
    <property type="entry name" value="THIOREDOXIN-LIKE PROTEIN HI_1115"/>
    <property type="match status" value="1"/>
</dbReference>
<evidence type="ECO:0000259" key="2">
    <source>
        <dbReference type="PROSITE" id="PS51352"/>
    </source>
</evidence>
<dbReference type="InterPro" id="IPR012336">
    <property type="entry name" value="Thioredoxin-like_fold"/>
</dbReference>
<dbReference type="PANTHER" id="PTHR42852">
    <property type="entry name" value="THIOL:DISULFIDE INTERCHANGE PROTEIN DSBE"/>
    <property type="match status" value="1"/>
</dbReference>
<evidence type="ECO:0000313" key="3">
    <source>
        <dbReference type="EMBL" id="SUQ19039.1"/>
    </source>
</evidence>
<keyword evidence="1" id="KW-0676">Redox-active center</keyword>
<name>A0A380RUR8_FIBSU</name>
<dbReference type="SUPFAM" id="SSF52833">
    <property type="entry name" value="Thioredoxin-like"/>
    <property type="match status" value="1"/>
</dbReference>
<gene>
    <name evidence="3" type="ORF">SAMN05661053_0263</name>
</gene>
<dbReference type="InterPro" id="IPR013766">
    <property type="entry name" value="Thioredoxin_domain"/>
</dbReference>
<dbReference type="Pfam" id="PF13180">
    <property type="entry name" value="PDZ_2"/>
    <property type="match status" value="1"/>
</dbReference>
<sequence length="255" mass="28213">MSRIVRAICVLALFSVSAFAGPWLGLIYKKDLYQNHLALRVSGVHPESGCLSAGIVSGDLVVGFDGKDLVNVAQIQNVLKSAKVGSKVSVDIFRDGKRIPLTVTLTERPDDISSLTGSAIGSKMAEFGKNFYKNGEKRKDAPKATLLDFWATWCGPCRQTLPVLEKIYNKYSSQGLEVVGISSEQTKPLLAFYKKQHASPYPLYRDADQGLWRRYGIHAVPTLMLLDSNGYIKRVWSGAPSFEMLEKLVLEVLEK</sequence>
<evidence type="ECO:0000313" key="4">
    <source>
        <dbReference type="Proteomes" id="UP000255423"/>
    </source>
</evidence>
<dbReference type="CDD" id="cd02966">
    <property type="entry name" value="TlpA_like_family"/>
    <property type="match status" value="1"/>
</dbReference>
<dbReference type="Gene3D" id="3.40.30.10">
    <property type="entry name" value="Glutaredoxin"/>
    <property type="match status" value="1"/>
</dbReference>
<organism evidence="3 4">
    <name type="scientific">Fibrobacter succinogenes</name>
    <name type="common">Bacteroides succinogenes</name>
    <dbReference type="NCBI Taxonomy" id="833"/>
    <lineage>
        <taxon>Bacteria</taxon>
        <taxon>Pseudomonadati</taxon>
        <taxon>Fibrobacterota</taxon>
        <taxon>Fibrobacteria</taxon>
        <taxon>Fibrobacterales</taxon>
        <taxon>Fibrobacteraceae</taxon>
        <taxon>Fibrobacter</taxon>
    </lineage>
</organism>
<dbReference type="EMBL" id="UHJL01000001">
    <property type="protein sequence ID" value="SUQ19039.1"/>
    <property type="molecule type" value="Genomic_DNA"/>
</dbReference>
<dbReference type="PROSITE" id="PS51352">
    <property type="entry name" value="THIOREDOXIN_2"/>
    <property type="match status" value="1"/>
</dbReference>
<dbReference type="Gene3D" id="2.30.42.10">
    <property type="match status" value="1"/>
</dbReference>
<dbReference type="InterPro" id="IPR036034">
    <property type="entry name" value="PDZ_sf"/>
</dbReference>
<proteinExistence type="predicted"/>
<dbReference type="AlphaFoldDB" id="A0A380RUR8"/>
<dbReference type="Proteomes" id="UP000255423">
    <property type="component" value="Unassembled WGS sequence"/>
</dbReference>
<dbReference type="InterPro" id="IPR036249">
    <property type="entry name" value="Thioredoxin-like_sf"/>
</dbReference>
<dbReference type="PROSITE" id="PS00194">
    <property type="entry name" value="THIOREDOXIN_1"/>
    <property type="match status" value="1"/>
</dbReference>
<accession>A0A380RUR8</accession>
<feature type="domain" description="Thioredoxin" evidence="2">
    <location>
        <begin position="118"/>
        <end position="254"/>
    </location>
</feature>
<dbReference type="InterPro" id="IPR017937">
    <property type="entry name" value="Thioredoxin_CS"/>
</dbReference>
<dbReference type="Pfam" id="PF13905">
    <property type="entry name" value="Thioredoxin_8"/>
    <property type="match status" value="1"/>
</dbReference>
<protein>
    <submittedName>
        <fullName evidence="3">PDZ domain-containing protein</fullName>
    </submittedName>
</protein>
<dbReference type="PRINTS" id="PR00421">
    <property type="entry name" value="THIOREDOXIN"/>
</dbReference>
<reference evidence="3 4" key="1">
    <citation type="submission" date="2017-08" db="EMBL/GenBank/DDBJ databases">
        <authorList>
            <person name="de Groot N.N."/>
        </authorList>
    </citation>
    <scope>NUCLEOTIDE SEQUENCE [LARGE SCALE GENOMIC DNA]</scope>
    <source>
        <strain evidence="3 4">HM2</strain>
    </source>
</reference>
<dbReference type="InterPro" id="IPR050553">
    <property type="entry name" value="Thioredoxin_ResA/DsbE_sf"/>
</dbReference>
<evidence type="ECO:0000256" key="1">
    <source>
        <dbReference type="ARBA" id="ARBA00023284"/>
    </source>
</evidence>
<dbReference type="InterPro" id="IPR001478">
    <property type="entry name" value="PDZ"/>
</dbReference>
<dbReference type="SUPFAM" id="SSF50156">
    <property type="entry name" value="PDZ domain-like"/>
    <property type="match status" value="1"/>
</dbReference>